<dbReference type="InParanoid" id="G4TY67"/>
<dbReference type="AlphaFoldDB" id="G4TY67"/>
<organism evidence="2 3">
    <name type="scientific">Serendipita indica (strain DSM 11827)</name>
    <name type="common">Root endophyte fungus</name>
    <name type="synonym">Piriformospora indica</name>
    <dbReference type="NCBI Taxonomy" id="1109443"/>
    <lineage>
        <taxon>Eukaryota</taxon>
        <taxon>Fungi</taxon>
        <taxon>Dikarya</taxon>
        <taxon>Basidiomycota</taxon>
        <taxon>Agaricomycotina</taxon>
        <taxon>Agaricomycetes</taxon>
        <taxon>Sebacinales</taxon>
        <taxon>Serendipitaceae</taxon>
        <taxon>Serendipita</taxon>
    </lineage>
</organism>
<sequence>MFAPANPRTVTRIKLTRDIYQSRMPPTHNSSDPDNRPTGSGRTSPASCSTISTLCTFSPEVDFIFANKIVDFTEHKFSIPFTRHITDGKTAEMKYSVWVKESMELIEELVTDPTLVDDITWHATKKTLYQRDEEGLRIIESPMEAVTSTNKSLIIFQTKACL</sequence>
<evidence type="ECO:0000313" key="2">
    <source>
        <dbReference type="EMBL" id="CCA76260.1"/>
    </source>
</evidence>
<protein>
    <submittedName>
        <fullName evidence="2">Uncharacterized protein</fullName>
    </submittedName>
</protein>
<dbReference type="EMBL" id="CAFZ01000671">
    <property type="protein sequence ID" value="CCA76260.1"/>
    <property type="molecule type" value="Genomic_DNA"/>
</dbReference>
<feature type="compositionally biased region" description="Polar residues" evidence="1">
    <location>
        <begin position="27"/>
        <end position="45"/>
    </location>
</feature>
<evidence type="ECO:0000313" key="3">
    <source>
        <dbReference type="Proteomes" id="UP000007148"/>
    </source>
</evidence>
<comment type="caution">
    <text evidence="2">The sequence shown here is derived from an EMBL/GenBank/DDBJ whole genome shotgun (WGS) entry which is preliminary data.</text>
</comment>
<dbReference type="OrthoDB" id="3239511at2759"/>
<name>G4TY67_SERID</name>
<keyword evidence="3" id="KW-1185">Reference proteome</keyword>
<reference evidence="2 3" key="1">
    <citation type="journal article" date="2011" name="PLoS Pathog.">
        <title>Endophytic Life Strategies Decoded by Genome and Transcriptome Analyses of the Mutualistic Root Symbiont Piriformospora indica.</title>
        <authorList>
            <person name="Zuccaro A."/>
            <person name="Lahrmann U."/>
            <person name="Guldener U."/>
            <person name="Langen G."/>
            <person name="Pfiffi S."/>
            <person name="Biedenkopf D."/>
            <person name="Wong P."/>
            <person name="Samans B."/>
            <person name="Grimm C."/>
            <person name="Basiewicz M."/>
            <person name="Murat C."/>
            <person name="Martin F."/>
            <person name="Kogel K.H."/>
        </authorList>
    </citation>
    <scope>NUCLEOTIDE SEQUENCE [LARGE SCALE GENOMIC DNA]</scope>
    <source>
        <strain evidence="2 3">DSM 11827</strain>
    </source>
</reference>
<dbReference type="HOGENOM" id="CLU_1636063_0_0_1"/>
<evidence type="ECO:0000256" key="1">
    <source>
        <dbReference type="SAM" id="MobiDB-lite"/>
    </source>
</evidence>
<feature type="region of interest" description="Disordered" evidence="1">
    <location>
        <begin position="16"/>
        <end position="45"/>
    </location>
</feature>
<gene>
    <name evidence="2" type="ORF">PIIN_10255</name>
</gene>
<accession>G4TY67</accession>
<dbReference type="Proteomes" id="UP000007148">
    <property type="component" value="Unassembled WGS sequence"/>
</dbReference>
<proteinExistence type="predicted"/>